<dbReference type="Gene3D" id="2.30.42.10">
    <property type="match status" value="1"/>
</dbReference>
<feature type="transmembrane region" description="Helical" evidence="5">
    <location>
        <begin position="20"/>
        <end position="42"/>
    </location>
</feature>
<dbReference type="PRINTS" id="PR00834">
    <property type="entry name" value="PROTEASES2C"/>
</dbReference>
<evidence type="ECO:0000256" key="5">
    <source>
        <dbReference type="SAM" id="Phobius"/>
    </source>
</evidence>
<dbReference type="GO" id="GO:0006508">
    <property type="term" value="P:proteolysis"/>
    <property type="evidence" value="ECO:0007669"/>
    <property type="project" value="UniProtKB-KW"/>
</dbReference>
<gene>
    <name evidence="7" type="ORF">DFR57_1135</name>
</gene>
<evidence type="ECO:0000313" key="7">
    <source>
        <dbReference type="EMBL" id="RCW64522.1"/>
    </source>
</evidence>
<evidence type="ECO:0000256" key="2">
    <source>
        <dbReference type="ARBA" id="ARBA00022670"/>
    </source>
</evidence>
<dbReference type="AlphaFoldDB" id="A0A368X993"/>
<keyword evidence="8" id="KW-1185">Reference proteome</keyword>
<name>A0A368X993_9BACI</name>
<dbReference type="InterPro" id="IPR043504">
    <property type="entry name" value="Peptidase_S1_PA_chymotrypsin"/>
</dbReference>
<dbReference type="OrthoDB" id="9758917at2"/>
<evidence type="ECO:0000256" key="3">
    <source>
        <dbReference type="ARBA" id="ARBA00022801"/>
    </source>
</evidence>
<keyword evidence="5" id="KW-0812">Transmembrane</keyword>
<dbReference type="Pfam" id="PF13365">
    <property type="entry name" value="Trypsin_2"/>
    <property type="match status" value="1"/>
</dbReference>
<keyword evidence="4" id="KW-0720">Serine protease</keyword>
<dbReference type="PANTHER" id="PTHR22939:SF129">
    <property type="entry name" value="SERINE PROTEASE HTRA2, MITOCHONDRIAL"/>
    <property type="match status" value="1"/>
</dbReference>
<reference evidence="7 8" key="1">
    <citation type="submission" date="2018-07" db="EMBL/GenBank/DDBJ databases">
        <title>Genomic Encyclopedia of Type Strains, Phase IV (KMG-IV): sequencing the most valuable type-strain genomes for metagenomic binning, comparative biology and taxonomic classification.</title>
        <authorList>
            <person name="Goeker M."/>
        </authorList>
    </citation>
    <scope>NUCLEOTIDE SEQUENCE [LARGE SCALE GENOMIC DNA]</scope>
    <source>
        <strain evidence="7 8">DSM 27696</strain>
    </source>
</reference>
<organism evidence="7 8">
    <name type="scientific">Saliterribacillus persicus</name>
    <dbReference type="NCBI Taxonomy" id="930114"/>
    <lineage>
        <taxon>Bacteria</taxon>
        <taxon>Bacillati</taxon>
        <taxon>Bacillota</taxon>
        <taxon>Bacilli</taxon>
        <taxon>Bacillales</taxon>
        <taxon>Bacillaceae</taxon>
        <taxon>Saliterribacillus</taxon>
    </lineage>
</organism>
<proteinExistence type="inferred from homology"/>
<evidence type="ECO:0000256" key="4">
    <source>
        <dbReference type="ARBA" id="ARBA00022825"/>
    </source>
</evidence>
<comment type="caution">
    <text evidence="7">The sequence shown here is derived from an EMBL/GenBank/DDBJ whole genome shotgun (WGS) entry which is preliminary data.</text>
</comment>
<dbReference type="InterPro" id="IPR001478">
    <property type="entry name" value="PDZ"/>
</dbReference>
<keyword evidence="3" id="KW-0378">Hydrolase</keyword>
<sequence>MGYYDANYPKKRSNKKGKIFLPVLIGVLLGAFLFAFLLPTFVKYDLLPYEVIVGEKEGSQDRISSDSAIIEKSGENLQNIEVDISTTITDIVADVSPAVVGVVNLQSQSSLFEQTESGEQGTGSGVIYKVDGDRAFVVTNHHVIQSADEVEITFADESRVNAEIRGSDLFTDLAVLELDASYVDKVIELGSSENVNVGEPALAIGNPLGLHLSGSVTQGIISGKRRAIPQDFDLDGRADWQAEVIQTDAAINPGNSGGALINMNGLLIGINSMKIAQSSVEGIGFAIPIDDAIPIIEQLEQEGQVERPYLGVEAYSLNDIAQAEWERSLNLPAEVEAGIYIRSIEPRSPADSAGLEAYDVITALDGQAIQDIIDLRKHLYQNKEVGSNMDITFYRDGEKKSVSIELSSLEY</sequence>
<feature type="domain" description="PDZ" evidence="6">
    <location>
        <begin position="296"/>
        <end position="372"/>
    </location>
</feature>
<dbReference type="SMART" id="SM00228">
    <property type="entry name" value="PDZ"/>
    <property type="match status" value="1"/>
</dbReference>
<comment type="similarity">
    <text evidence="1">Belongs to the peptidase S1C family.</text>
</comment>
<dbReference type="InterPro" id="IPR001940">
    <property type="entry name" value="Peptidase_S1C"/>
</dbReference>
<keyword evidence="5" id="KW-1133">Transmembrane helix</keyword>
<accession>A0A368X993</accession>
<dbReference type="InterPro" id="IPR009003">
    <property type="entry name" value="Peptidase_S1_PA"/>
</dbReference>
<dbReference type="Gene3D" id="2.40.10.10">
    <property type="entry name" value="Trypsin-like serine proteases"/>
    <property type="match status" value="2"/>
</dbReference>
<dbReference type="Proteomes" id="UP000252585">
    <property type="component" value="Unassembled WGS sequence"/>
</dbReference>
<dbReference type="SUPFAM" id="SSF50494">
    <property type="entry name" value="Trypsin-like serine proteases"/>
    <property type="match status" value="1"/>
</dbReference>
<dbReference type="PROSITE" id="PS50106">
    <property type="entry name" value="PDZ"/>
    <property type="match status" value="1"/>
</dbReference>
<evidence type="ECO:0000256" key="1">
    <source>
        <dbReference type="ARBA" id="ARBA00010541"/>
    </source>
</evidence>
<keyword evidence="2 7" id="KW-0645">Protease</keyword>
<dbReference type="Pfam" id="PF13180">
    <property type="entry name" value="PDZ_2"/>
    <property type="match status" value="1"/>
</dbReference>
<evidence type="ECO:0000259" key="6">
    <source>
        <dbReference type="PROSITE" id="PS50106"/>
    </source>
</evidence>
<dbReference type="GO" id="GO:0004252">
    <property type="term" value="F:serine-type endopeptidase activity"/>
    <property type="evidence" value="ECO:0007669"/>
    <property type="project" value="InterPro"/>
</dbReference>
<dbReference type="PANTHER" id="PTHR22939">
    <property type="entry name" value="SERINE PROTEASE FAMILY S1C HTRA-RELATED"/>
    <property type="match status" value="1"/>
</dbReference>
<protein>
    <submittedName>
        <fullName evidence="7">Serine protease Do</fullName>
    </submittedName>
</protein>
<keyword evidence="5" id="KW-0472">Membrane</keyword>
<evidence type="ECO:0000313" key="8">
    <source>
        <dbReference type="Proteomes" id="UP000252585"/>
    </source>
</evidence>
<dbReference type="EMBL" id="QPJJ01000013">
    <property type="protein sequence ID" value="RCW64522.1"/>
    <property type="molecule type" value="Genomic_DNA"/>
</dbReference>
<dbReference type="RefSeq" id="WP_114353870.1">
    <property type="nucleotide sequence ID" value="NZ_QPJJ01000013.1"/>
</dbReference>
<dbReference type="InterPro" id="IPR036034">
    <property type="entry name" value="PDZ_sf"/>
</dbReference>
<dbReference type="SUPFAM" id="SSF50156">
    <property type="entry name" value="PDZ domain-like"/>
    <property type="match status" value="1"/>
</dbReference>